<feature type="compositionally biased region" description="Pro residues" evidence="1">
    <location>
        <begin position="86"/>
        <end position="100"/>
    </location>
</feature>
<keyword evidence="3" id="KW-1185">Reference proteome</keyword>
<evidence type="ECO:0000313" key="2">
    <source>
        <dbReference type="EMBL" id="OCF56728.1"/>
    </source>
</evidence>
<dbReference type="OrthoDB" id="2563717at2759"/>
<feature type="region of interest" description="Disordered" evidence="1">
    <location>
        <begin position="80"/>
        <end position="114"/>
    </location>
</feature>
<dbReference type="AlphaFoldDB" id="A0A1B9IM91"/>
<dbReference type="Proteomes" id="UP000092583">
    <property type="component" value="Unassembled WGS sequence"/>
</dbReference>
<name>A0A1B9IM91_9TREE</name>
<dbReference type="EMBL" id="KI669464">
    <property type="protein sequence ID" value="OCF56728.1"/>
    <property type="molecule type" value="Genomic_DNA"/>
</dbReference>
<sequence length="114" mass="12989">MWKWLKDMGSAHSAPRHDHNGPLFGGHYPGDFSIRRNRPNTNKPLPPPPPPNETRSVRFGNDPPAWVFYRNRPADENLANTRYCYSPPPSNRSKTTPPPAYGTWDEGPLTVRNQ</sequence>
<gene>
    <name evidence="2" type="ORF">L486_05582</name>
</gene>
<proteinExistence type="predicted"/>
<organism evidence="2 3">
    <name type="scientific">Kwoniella mangroviensis CBS 10435</name>
    <dbReference type="NCBI Taxonomy" id="1331196"/>
    <lineage>
        <taxon>Eukaryota</taxon>
        <taxon>Fungi</taxon>
        <taxon>Dikarya</taxon>
        <taxon>Basidiomycota</taxon>
        <taxon>Agaricomycotina</taxon>
        <taxon>Tremellomycetes</taxon>
        <taxon>Tremellales</taxon>
        <taxon>Cryptococcaceae</taxon>
        <taxon>Kwoniella</taxon>
    </lineage>
</organism>
<protein>
    <submittedName>
        <fullName evidence="2">Uncharacterized protein</fullName>
    </submittedName>
</protein>
<reference evidence="3" key="2">
    <citation type="submission" date="2013-12" db="EMBL/GenBank/DDBJ databases">
        <title>Evolution of pathogenesis and genome organization in the Tremellales.</title>
        <authorList>
            <person name="Cuomo C."/>
            <person name="Litvintseva A."/>
            <person name="Heitman J."/>
            <person name="Chen Y."/>
            <person name="Sun S."/>
            <person name="Springer D."/>
            <person name="Dromer F."/>
            <person name="Young S."/>
            <person name="Zeng Q."/>
            <person name="Chapman S."/>
            <person name="Gujja S."/>
            <person name="Saif S."/>
            <person name="Birren B."/>
        </authorList>
    </citation>
    <scope>NUCLEOTIDE SEQUENCE [LARGE SCALE GENOMIC DNA]</scope>
    <source>
        <strain evidence="3">CBS 10435</strain>
    </source>
</reference>
<accession>A0A1B9IM91</accession>
<feature type="region of interest" description="Disordered" evidence="1">
    <location>
        <begin position="6"/>
        <end position="59"/>
    </location>
</feature>
<evidence type="ECO:0000256" key="1">
    <source>
        <dbReference type="SAM" id="MobiDB-lite"/>
    </source>
</evidence>
<reference evidence="2 3" key="1">
    <citation type="submission" date="2013-07" db="EMBL/GenBank/DDBJ databases">
        <title>The Genome Sequence of Kwoniella mangroviensis CBS10435.</title>
        <authorList>
            <consortium name="The Broad Institute Genome Sequencing Platform"/>
            <person name="Cuomo C."/>
            <person name="Litvintseva A."/>
            <person name="Chen Y."/>
            <person name="Heitman J."/>
            <person name="Sun S."/>
            <person name="Springer D."/>
            <person name="Dromer F."/>
            <person name="Young S.K."/>
            <person name="Zeng Q."/>
            <person name="Gargeya S."/>
            <person name="Fitzgerald M."/>
            <person name="Abouelleil A."/>
            <person name="Alvarado L."/>
            <person name="Berlin A.M."/>
            <person name="Chapman S.B."/>
            <person name="Dewar J."/>
            <person name="Goldberg J."/>
            <person name="Griggs A."/>
            <person name="Gujja S."/>
            <person name="Hansen M."/>
            <person name="Howarth C."/>
            <person name="Imamovic A."/>
            <person name="Larimer J."/>
            <person name="McCowan C."/>
            <person name="Murphy C."/>
            <person name="Pearson M."/>
            <person name="Priest M."/>
            <person name="Roberts A."/>
            <person name="Saif S."/>
            <person name="Shea T."/>
            <person name="Sykes S."/>
            <person name="Wortman J."/>
            <person name="Nusbaum C."/>
            <person name="Birren B."/>
        </authorList>
    </citation>
    <scope>NUCLEOTIDE SEQUENCE [LARGE SCALE GENOMIC DNA]</scope>
    <source>
        <strain evidence="2 3">CBS 10435</strain>
    </source>
</reference>
<evidence type="ECO:0000313" key="3">
    <source>
        <dbReference type="Proteomes" id="UP000092583"/>
    </source>
</evidence>